<evidence type="ECO:0000313" key="7">
    <source>
        <dbReference type="Proteomes" id="UP000615755"/>
    </source>
</evidence>
<dbReference type="Proteomes" id="UP000615755">
    <property type="component" value="Unassembled WGS sequence"/>
</dbReference>
<evidence type="ECO:0000256" key="1">
    <source>
        <dbReference type="ARBA" id="ARBA00004613"/>
    </source>
</evidence>
<evidence type="ECO:0000256" key="3">
    <source>
        <dbReference type="SAM" id="SignalP"/>
    </source>
</evidence>
<evidence type="ECO:0000313" key="6">
    <source>
        <dbReference type="EMBL" id="MBE0366605.1"/>
    </source>
</evidence>
<feature type="signal peptide" evidence="3">
    <location>
        <begin position="1"/>
        <end position="23"/>
    </location>
</feature>
<feature type="chain" id="PRO_5046501360" description="Polysaccharide deacetylase" evidence="3">
    <location>
        <begin position="24"/>
        <end position="348"/>
    </location>
</feature>
<evidence type="ECO:0000259" key="5">
    <source>
        <dbReference type="PROSITE" id="PS51677"/>
    </source>
</evidence>
<reference evidence="6 7" key="1">
    <citation type="submission" date="2015-03" db="EMBL/GenBank/DDBJ databases">
        <title>Genome sequence of Pseudoalteromonas aurantia.</title>
        <authorList>
            <person name="Xie B.-B."/>
            <person name="Rong J.-C."/>
            <person name="Qin Q.-L."/>
            <person name="Zhang Y.-Z."/>
        </authorList>
    </citation>
    <scope>NUCLEOTIDE SEQUENCE [LARGE SCALE GENOMIC DNA]</scope>
    <source>
        <strain evidence="6 7">208</strain>
    </source>
</reference>
<accession>A0ABR9E8N5</accession>
<dbReference type="EMBL" id="AQGV01000010">
    <property type="protein sequence ID" value="MBE0366605.1"/>
    <property type="molecule type" value="Genomic_DNA"/>
</dbReference>
<dbReference type="RefSeq" id="WP_192506120.1">
    <property type="nucleotide sequence ID" value="NZ_AQGV01000010.1"/>
</dbReference>
<evidence type="ECO:0000256" key="2">
    <source>
        <dbReference type="ARBA" id="ARBA00022729"/>
    </source>
</evidence>
<comment type="subcellular location">
    <subcellularLocation>
        <location evidence="1">Secreted</location>
    </subcellularLocation>
</comment>
<sequence length="348" mass="39129">MFAKKMTHIVFLASMLMTRSVFAAVILQYHHVSEKLPAVTSVSSDTFTAHLQYLKENNFKVVPLNTLLQKLKHGLAVGPNTVAITFDDGYDNNITDAAPLLEKFNYPYTIFVNPKLIDEQQSYVMTWDELRTLAKRGALIANHSAQHDYLHKKLMGETHDVWYTRIKQDITWSEQRIKEEVGHNAKLLAYPYGEFNTALQQLVAELGYIGIGQHSGAVGIYSDFTRIPRFPASGIYADLNTLKTKLHSNAFSIAAAQYDNSVTSQSKPIITLTFHNKPFHTGQLACFISGGGTAELTWLNDKSVSITSSHALTLGRSRYNCTAPIKGKPGQYYWYSQPWVIIKSHHDN</sequence>
<evidence type="ECO:0008006" key="8">
    <source>
        <dbReference type="Google" id="ProtNLM"/>
    </source>
</evidence>
<dbReference type="InterPro" id="IPR007110">
    <property type="entry name" value="Ig-like_dom"/>
</dbReference>
<dbReference type="InterPro" id="IPR002509">
    <property type="entry name" value="NODB_dom"/>
</dbReference>
<proteinExistence type="predicted"/>
<dbReference type="SUPFAM" id="SSF88713">
    <property type="entry name" value="Glycoside hydrolase/deacetylase"/>
    <property type="match status" value="1"/>
</dbReference>
<dbReference type="PROSITE" id="PS50835">
    <property type="entry name" value="IG_LIKE"/>
    <property type="match status" value="1"/>
</dbReference>
<dbReference type="InterPro" id="IPR051398">
    <property type="entry name" value="Polysacch_Deacetylase"/>
</dbReference>
<comment type="caution">
    <text evidence="6">The sequence shown here is derived from an EMBL/GenBank/DDBJ whole genome shotgun (WGS) entry which is preliminary data.</text>
</comment>
<protein>
    <recommendedName>
        <fullName evidence="8">Polysaccharide deacetylase</fullName>
    </recommendedName>
</protein>
<feature type="domain" description="Ig-like" evidence="4">
    <location>
        <begin position="268"/>
        <end position="323"/>
    </location>
</feature>
<dbReference type="CDD" id="cd10973">
    <property type="entry name" value="CE4_DAC_u4_5s"/>
    <property type="match status" value="1"/>
</dbReference>
<name>A0ABR9E8N5_9GAMM</name>
<dbReference type="InterPro" id="IPR011330">
    <property type="entry name" value="Glyco_hydro/deAcase_b/a-brl"/>
</dbReference>
<feature type="domain" description="NodB homology" evidence="5">
    <location>
        <begin position="80"/>
        <end position="315"/>
    </location>
</feature>
<keyword evidence="2 3" id="KW-0732">Signal</keyword>
<dbReference type="PANTHER" id="PTHR34216">
    <property type="match status" value="1"/>
</dbReference>
<dbReference type="Gene3D" id="3.20.20.370">
    <property type="entry name" value="Glycoside hydrolase/deacetylase"/>
    <property type="match status" value="1"/>
</dbReference>
<keyword evidence="7" id="KW-1185">Reference proteome</keyword>
<organism evidence="6 7">
    <name type="scientific">Pseudoalteromonas aurantia 208</name>
    <dbReference type="NCBI Taxonomy" id="1314867"/>
    <lineage>
        <taxon>Bacteria</taxon>
        <taxon>Pseudomonadati</taxon>
        <taxon>Pseudomonadota</taxon>
        <taxon>Gammaproteobacteria</taxon>
        <taxon>Alteromonadales</taxon>
        <taxon>Pseudoalteromonadaceae</taxon>
        <taxon>Pseudoalteromonas</taxon>
    </lineage>
</organism>
<dbReference type="Pfam" id="PF01522">
    <property type="entry name" value="Polysacc_deac_1"/>
    <property type="match status" value="1"/>
</dbReference>
<dbReference type="PANTHER" id="PTHR34216:SF3">
    <property type="entry name" value="POLY-BETA-1,6-N-ACETYL-D-GLUCOSAMINE N-DEACETYLASE"/>
    <property type="match status" value="1"/>
</dbReference>
<gene>
    <name evidence="6" type="ORF">PAUR_a3645</name>
</gene>
<evidence type="ECO:0000259" key="4">
    <source>
        <dbReference type="PROSITE" id="PS50835"/>
    </source>
</evidence>
<dbReference type="PROSITE" id="PS51677">
    <property type="entry name" value="NODB"/>
    <property type="match status" value="1"/>
</dbReference>